<gene>
    <name evidence="1" type="ORF">L6164_021145</name>
</gene>
<protein>
    <submittedName>
        <fullName evidence="1">Uncharacterized protein</fullName>
    </submittedName>
</protein>
<name>A0ACB9MZC1_BAUVA</name>
<keyword evidence="2" id="KW-1185">Reference proteome</keyword>
<reference evidence="1 2" key="1">
    <citation type="journal article" date="2022" name="DNA Res.">
        <title>Chromosomal-level genome assembly of the orchid tree Bauhinia variegata (Leguminosae; Cercidoideae) supports the allotetraploid origin hypothesis of Bauhinia.</title>
        <authorList>
            <person name="Zhong Y."/>
            <person name="Chen Y."/>
            <person name="Zheng D."/>
            <person name="Pang J."/>
            <person name="Liu Y."/>
            <person name="Luo S."/>
            <person name="Meng S."/>
            <person name="Qian L."/>
            <person name="Wei D."/>
            <person name="Dai S."/>
            <person name="Zhou R."/>
        </authorList>
    </citation>
    <scope>NUCLEOTIDE SEQUENCE [LARGE SCALE GENOMIC DNA]</scope>
    <source>
        <strain evidence="1">BV-YZ2020</strain>
    </source>
</reference>
<dbReference type="Proteomes" id="UP000828941">
    <property type="component" value="Chromosome 8"/>
</dbReference>
<accession>A0ACB9MZC1</accession>
<comment type="caution">
    <text evidence="1">The sequence shown here is derived from an EMBL/GenBank/DDBJ whole genome shotgun (WGS) entry which is preliminary data.</text>
</comment>
<organism evidence="1 2">
    <name type="scientific">Bauhinia variegata</name>
    <name type="common">Purple orchid tree</name>
    <name type="synonym">Phanera variegata</name>
    <dbReference type="NCBI Taxonomy" id="167791"/>
    <lineage>
        <taxon>Eukaryota</taxon>
        <taxon>Viridiplantae</taxon>
        <taxon>Streptophyta</taxon>
        <taxon>Embryophyta</taxon>
        <taxon>Tracheophyta</taxon>
        <taxon>Spermatophyta</taxon>
        <taxon>Magnoliopsida</taxon>
        <taxon>eudicotyledons</taxon>
        <taxon>Gunneridae</taxon>
        <taxon>Pentapetalae</taxon>
        <taxon>rosids</taxon>
        <taxon>fabids</taxon>
        <taxon>Fabales</taxon>
        <taxon>Fabaceae</taxon>
        <taxon>Cercidoideae</taxon>
        <taxon>Cercideae</taxon>
        <taxon>Bauhiniinae</taxon>
        <taxon>Bauhinia</taxon>
    </lineage>
</organism>
<evidence type="ECO:0000313" key="2">
    <source>
        <dbReference type="Proteomes" id="UP000828941"/>
    </source>
</evidence>
<dbReference type="EMBL" id="CM039433">
    <property type="protein sequence ID" value="KAI4328819.1"/>
    <property type="molecule type" value="Genomic_DNA"/>
</dbReference>
<evidence type="ECO:0000313" key="1">
    <source>
        <dbReference type="EMBL" id="KAI4328819.1"/>
    </source>
</evidence>
<proteinExistence type="predicted"/>
<sequence>MMAFLHLHKVGLHNDHNFEDQVVSVMSLLSAIQVAIVEFRCIEFNDVTSVPRQKHFLSGLKEGSCTPCMCHLLTFYS</sequence>